<accession>A0ABW4VMX1</accession>
<dbReference type="EMBL" id="JBHUHR010000039">
    <property type="protein sequence ID" value="MFD2036108.1"/>
    <property type="molecule type" value="Genomic_DNA"/>
</dbReference>
<dbReference type="InterPro" id="IPR010667">
    <property type="entry name" value="Phage_T4_Gp19"/>
</dbReference>
<dbReference type="Proteomes" id="UP001597361">
    <property type="component" value="Unassembled WGS sequence"/>
</dbReference>
<proteinExistence type="predicted"/>
<reference evidence="2" key="1">
    <citation type="journal article" date="2019" name="Int. J. Syst. Evol. Microbiol.">
        <title>The Global Catalogue of Microorganisms (GCM) 10K type strain sequencing project: providing services to taxonomists for standard genome sequencing and annotation.</title>
        <authorList>
            <consortium name="The Broad Institute Genomics Platform"/>
            <consortium name="The Broad Institute Genome Sequencing Center for Infectious Disease"/>
            <person name="Wu L."/>
            <person name="Ma J."/>
        </authorList>
    </citation>
    <scope>NUCLEOTIDE SEQUENCE [LARGE SCALE GENOMIC DNA]</scope>
    <source>
        <strain evidence="2">CGMCC 1.15180</strain>
    </source>
</reference>
<gene>
    <name evidence="1" type="ORF">ACFSKL_15000</name>
</gene>
<evidence type="ECO:0000313" key="1">
    <source>
        <dbReference type="EMBL" id="MFD2036108.1"/>
    </source>
</evidence>
<dbReference type="InterPro" id="IPR011747">
    <property type="entry name" value="CHP02241"/>
</dbReference>
<protein>
    <submittedName>
        <fullName evidence="1">Phage tail protein</fullName>
    </submittedName>
</protein>
<dbReference type="PANTHER" id="PTHR38009">
    <property type="entry name" value="CONSERVED HYPOTHETICAL PHAGE TAIL PROTEIN"/>
    <property type="match status" value="1"/>
</dbReference>
<name>A0ABW4VMX1_9BACT</name>
<dbReference type="Pfam" id="PF06841">
    <property type="entry name" value="Phage_T4_gp19"/>
    <property type="match status" value="1"/>
</dbReference>
<sequence>MTYYPPVGFHFKVEFNGISSQEFDVQFQTVSGLTAELETEEIAEGGENRFKHTLPVKSKYSNLILKRGIVLDSKLIDWCKKAIEDFEFSPVDLTINLLNEEHQPLLSWSVVNAIPVKWEVDELNAMDSKIMMESLELKYNYFKVIKS</sequence>
<dbReference type="NCBIfam" id="TIGR02241">
    <property type="entry name" value="conserved hypothetical phage tail region protein"/>
    <property type="match status" value="1"/>
</dbReference>
<dbReference type="PANTHER" id="PTHR38009:SF1">
    <property type="entry name" value="CONSERVED HYPOTHETICAL PHAGE TAIL PROTEIN"/>
    <property type="match status" value="1"/>
</dbReference>
<organism evidence="1 2">
    <name type="scientific">Belliella marina</name>
    <dbReference type="NCBI Taxonomy" id="1644146"/>
    <lineage>
        <taxon>Bacteria</taxon>
        <taxon>Pseudomonadati</taxon>
        <taxon>Bacteroidota</taxon>
        <taxon>Cytophagia</taxon>
        <taxon>Cytophagales</taxon>
        <taxon>Cyclobacteriaceae</taxon>
        <taxon>Belliella</taxon>
    </lineage>
</organism>
<dbReference type="RefSeq" id="WP_376887131.1">
    <property type="nucleotide sequence ID" value="NZ_JBHUHR010000039.1"/>
</dbReference>
<keyword evidence="2" id="KW-1185">Reference proteome</keyword>
<evidence type="ECO:0000313" key="2">
    <source>
        <dbReference type="Proteomes" id="UP001597361"/>
    </source>
</evidence>
<comment type="caution">
    <text evidence="1">The sequence shown here is derived from an EMBL/GenBank/DDBJ whole genome shotgun (WGS) entry which is preliminary data.</text>
</comment>